<name>A0A1H3U943_9PSEU</name>
<dbReference type="Pfam" id="PF00195">
    <property type="entry name" value="Chal_sti_synt_N"/>
    <property type="match status" value="1"/>
</dbReference>
<dbReference type="InterPro" id="IPR016039">
    <property type="entry name" value="Thiolase-like"/>
</dbReference>
<feature type="domain" description="Chalcone/stilbene synthase N-terminal" evidence="5">
    <location>
        <begin position="10"/>
        <end position="201"/>
    </location>
</feature>
<evidence type="ECO:0000313" key="8">
    <source>
        <dbReference type="Proteomes" id="UP000199529"/>
    </source>
</evidence>
<dbReference type="SUPFAM" id="SSF53901">
    <property type="entry name" value="Thiolase-like"/>
    <property type="match status" value="2"/>
</dbReference>
<keyword evidence="8" id="KW-1185">Reference proteome</keyword>
<feature type="active site" description="Acyl-thioester intermediate" evidence="4">
    <location>
        <position position="138"/>
    </location>
</feature>
<evidence type="ECO:0000259" key="5">
    <source>
        <dbReference type="Pfam" id="PF00195"/>
    </source>
</evidence>
<sequence length="350" mass="37173">MPIVSRPVVGLPPHVLDQSEVLDHLTRRLRDNPKLSAIRRVLENTTVRSRRAVIPLDQIVAHTGLSKRNRLHLEHAVGLATNTALDALDAANCTANDIDALVVANCTGHALPGVDAHLVNTLGLRPTVRRTPIAQMGCAGGAYALARAAQDLAAHPDATHVLVVAVELPSLSYQADDLTISSLVSGALFGDACAATVVSADDTRSGLRLGAAWEYLLPASLDDMVYRVDEAGFHFDTLPSVTDCIIKTVPHLAAWLRTNSPEPHWAPQFLISHTGGPKIMDALRDGLGCSEELFAFSRASLRELGNTASVAVLDVLARTWHQASAHPAATGLLVGFGPGVTTVAIRASWN</sequence>
<dbReference type="Pfam" id="PF02797">
    <property type="entry name" value="Chal_sti_synt_C"/>
    <property type="match status" value="1"/>
</dbReference>
<evidence type="ECO:0000256" key="1">
    <source>
        <dbReference type="ARBA" id="ARBA00005531"/>
    </source>
</evidence>
<dbReference type="EMBL" id="FNOK01000119">
    <property type="protein sequence ID" value="SDZ58918.1"/>
    <property type="molecule type" value="Genomic_DNA"/>
</dbReference>
<keyword evidence="3" id="KW-0012">Acyltransferase</keyword>
<dbReference type="CDD" id="cd00831">
    <property type="entry name" value="CHS_like"/>
    <property type="match status" value="1"/>
</dbReference>
<dbReference type="PANTHER" id="PTHR11877:SF99">
    <property type="entry name" value="1,3,6,8-TETRAHYDROXYNAPHTHALENE SYNTHASE"/>
    <property type="match status" value="1"/>
</dbReference>
<dbReference type="InterPro" id="IPR012328">
    <property type="entry name" value="Chalcone/stilbene_synt_C"/>
</dbReference>
<protein>
    <submittedName>
        <fullName evidence="7">1,3,6,8-tetrahydroxynaphthalene synthase</fullName>
    </submittedName>
</protein>
<dbReference type="STRING" id="418495.SAMN05216215_11194"/>
<dbReference type="Gene3D" id="3.40.47.10">
    <property type="match status" value="2"/>
</dbReference>
<accession>A0A1H3U943</accession>
<evidence type="ECO:0000256" key="2">
    <source>
        <dbReference type="ARBA" id="ARBA00022679"/>
    </source>
</evidence>
<reference evidence="8" key="1">
    <citation type="submission" date="2016-10" db="EMBL/GenBank/DDBJ databases">
        <authorList>
            <person name="Varghese N."/>
            <person name="Submissions S."/>
        </authorList>
    </citation>
    <scope>NUCLEOTIDE SEQUENCE [LARGE SCALE GENOMIC DNA]</scope>
    <source>
        <strain evidence="8">CGMCC 4.3530</strain>
    </source>
</reference>
<dbReference type="AlphaFoldDB" id="A0A1H3U943"/>
<evidence type="ECO:0000256" key="3">
    <source>
        <dbReference type="ARBA" id="ARBA00023315"/>
    </source>
</evidence>
<dbReference type="GO" id="GO:0016747">
    <property type="term" value="F:acyltransferase activity, transferring groups other than amino-acyl groups"/>
    <property type="evidence" value="ECO:0007669"/>
    <property type="project" value="InterPro"/>
</dbReference>
<evidence type="ECO:0000256" key="4">
    <source>
        <dbReference type="PIRSR" id="PIRSR000451-1"/>
    </source>
</evidence>
<dbReference type="InterPro" id="IPR011141">
    <property type="entry name" value="Polyketide_synthase_type-III"/>
</dbReference>
<gene>
    <name evidence="7" type="ORF">SAMN05216215_11194</name>
</gene>
<dbReference type="PIRSF" id="PIRSF000451">
    <property type="entry name" value="PKS_III"/>
    <property type="match status" value="1"/>
</dbReference>
<proteinExistence type="inferred from homology"/>
<keyword evidence="2" id="KW-0808">Transferase</keyword>
<feature type="domain" description="Chalcone/stilbene synthase C-terminal" evidence="6">
    <location>
        <begin position="211"/>
        <end position="342"/>
    </location>
</feature>
<dbReference type="PANTHER" id="PTHR11877">
    <property type="entry name" value="HYDROXYMETHYLGLUTARYL-COA SYNTHASE"/>
    <property type="match status" value="1"/>
</dbReference>
<comment type="similarity">
    <text evidence="1">Belongs to the thiolase-like superfamily. Chalcone/stilbene synthases family.</text>
</comment>
<organism evidence="7 8">
    <name type="scientific">Saccharopolyspora shandongensis</name>
    <dbReference type="NCBI Taxonomy" id="418495"/>
    <lineage>
        <taxon>Bacteria</taxon>
        <taxon>Bacillati</taxon>
        <taxon>Actinomycetota</taxon>
        <taxon>Actinomycetes</taxon>
        <taxon>Pseudonocardiales</taxon>
        <taxon>Pseudonocardiaceae</taxon>
        <taxon>Saccharopolyspora</taxon>
    </lineage>
</organism>
<dbReference type="GO" id="GO:0030639">
    <property type="term" value="P:polyketide biosynthetic process"/>
    <property type="evidence" value="ECO:0007669"/>
    <property type="project" value="TreeGrafter"/>
</dbReference>
<dbReference type="InterPro" id="IPR001099">
    <property type="entry name" value="Chalcone/stilbene_synt_N"/>
</dbReference>
<dbReference type="Proteomes" id="UP000199529">
    <property type="component" value="Unassembled WGS sequence"/>
</dbReference>
<evidence type="ECO:0000259" key="6">
    <source>
        <dbReference type="Pfam" id="PF02797"/>
    </source>
</evidence>
<evidence type="ECO:0000313" key="7">
    <source>
        <dbReference type="EMBL" id="SDZ58918.1"/>
    </source>
</evidence>